<reference evidence="12 13" key="3">
    <citation type="submission" date="2022-01" db="EMBL/GenBank/DDBJ databases">
        <authorList>
            <person name="Zhou L.Y."/>
        </authorList>
    </citation>
    <scope>NUCLEOTIDE SEQUENCE [LARGE SCALE GENOMIC DNA]</scope>
    <source>
        <strain evidence="12 13">TLK-CK17</strain>
    </source>
</reference>
<comment type="similarity">
    <text evidence="1">Belongs to the peptidase S9A family.</text>
</comment>
<dbReference type="PROSITE" id="PS00708">
    <property type="entry name" value="PRO_ENDOPEP_SER"/>
    <property type="match status" value="1"/>
</dbReference>
<dbReference type="InterPro" id="IPR011042">
    <property type="entry name" value="6-blade_b-propeller_TolB-like"/>
</dbReference>
<dbReference type="Proteomes" id="UP001430796">
    <property type="component" value="Unassembled WGS sequence"/>
</dbReference>
<dbReference type="SUPFAM" id="SSF53474">
    <property type="entry name" value="alpha/beta-Hydrolases"/>
    <property type="match status" value="1"/>
</dbReference>
<reference evidence="12 13" key="2">
    <citation type="submission" date="2022-01" db="EMBL/GenBank/DDBJ databases">
        <title>Lysobacter chinensis sp. nov., a bacterium isolated from cow dung compost.</title>
        <authorList>
            <person name="Liu Y."/>
        </authorList>
    </citation>
    <scope>NUCLEOTIDE SEQUENCE [LARGE SCALE GENOMIC DNA]</scope>
    <source>
        <strain evidence="12 13">TLK-CK17</strain>
    </source>
</reference>
<dbReference type="RefSeq" id="WP_237053875.1">
    <property type="nucleotide sequence ID" value="NZ_JAKJPO010000003.1"/>
</dbReference>
<dbReference type="InterPro" id="IPR023302">
    <property type="entry name" value="Pept_S9A_N"/>
</dbReference>
<evidence type="ECO:0000256" key="2">
    <source>
        <dbReference type="ARBA" id="ARBA00022801"/>
    </source>
</evidence>
<feature type="region of interest" description="Disordered" evidence="8">
    <location>
        <begin position="652"/>
        <end position="674"/>
    </location>
</feature>
<dbReference type="Pfam" id="PF07676">
    <property type="entry name" value="PD40"/>
    <property type="match status" value="1"/>
</dbReference>
<keyword evidence="9" id="KW-0732">Signal</keyword>
<dbReference type="Gene3D" id="2.120.10.30">
    <property type="entry name" value="TolB, C-terminal domain"/>
    <property type="match status" value="2"/>
</dbReference>
<gene>
    <name evidence="12" type="ORF">L3V18_06505</name>
</gene>
<dbReference type="Pfam" id="PF02897">
    <property type="entry name" value="Peptidase_S9_N"/>
    <property type="match status" value="1"/>
</dbReference>
<evidence type="ECO:0000313" key="12">
    <source>
        <dbReference type="EMBL" id="MCF7221443.1"/>
    </source>
</evidence>
<dbReference type="Pfam" id="PF00326">
    <property type="entry name" value="Peptidase_S9"/>
    <property type="match status" value="1"/>
</dbReference>
<dbReference type="InterPro" id="IPR029058">
    <property type="entry name" value="AB_hydrolase_fold"/>
</dbReference>
<dbReference type="InterPro" id="IPR011659">
    <property type="entry name" value="WD40"/>
</dbReference>
<feature type="region of interest" description="Disordered" evidence="8">
    <location>
        <begin position="25"/>
        <end position="44"/>
    </location>
</feature>
<keyword evidence="13" id="KW-1185">Reference proteome</keyword>
<feature type="chain" id="PRO_5045680016" description="Acyl-peptide hydrolase" evidence="9">
    <location>
        <begin position="21"/>
        <end position="674"/>
    </location>
</feature>
<feature type="domain" description="Peptidase S9 prolyl oligopeptidase catalytic" evidence="10">
    <location>
        <begin position="440"/>
        <end position="648"/>
    </location>
</feature>
<reference evidence="13" key="1">
    <citation type="submission" date="2022-01" db="EMBL/GenBank/DDBJ databases">
        <title>Lysobacter chinensis sp. nov., a bacterium isolated from cow dung compost.</title>
        <authorList>
            <person name="Zhou L.Y."/>
        </authorList>
    </citation>
    <scope>NUCLEOTIDE SEQUENCE [LARGE SCALE GENOMIC DNA]</scope>
    <source>
        <strain evidence="13">TLK-CK17</strain>
    </source>
</reference>
<protein>
    <recommendedName>
        <fullName evidence="6">Acyl-peptide hydrolase</fullName>
    </recommendedName>
    <alternativeName>
        <fullName evidence="5">Acylaminoacyl-peptidase</fullName>
    </alternativeName>
</protein>
<evidence type="ECO:0000259" key="10">
    <source>
        <dbReference type="Pfam" id="PF00326"/>
    </source>
</evidence>
<feature type="signal peptide" evidence="9">
    <location>
        <begin position="1"/>
        <end position="20"/>
    </location>
</feature>
<evidence type="ECO:0000313" key="13">
    <source>
        <dbReference type="Proteomes" id="UP001430796"/>
    </source>
</evidence>
<feature type="domain" description="Peptidase S9A N-terminal" evidence="11">
    <location>
        <begin position="115"/>
        <end position="373"/>
    </location>
</feature>
<keyword evidence="3" id="KW-0645">Protease</keyword>
<evidence type="ECO:0000256" key="7">
    <source>
        <dbReference type="ARBA" id="ARBA00045885"/>
    </source>
</evidence>
<evidence type="ECO:0000256" key="8">
    <source>
        <dbReference type="SAM" id="MobiDB-lite"/>
    </source>
</evidence>
<name>A0ABS9HS00_9GAMM</name>
<feature type="compositionally biased region" description="Low complexity" evidence="8">
    <location>
        <begin position="25"/>
        <end position="40"/>
    </location>
</feature>
<evidence type="ECO:0000256" key="1">
    <source>
        <dbReference type="ARBA" id="ARBA00005228"/>
    </source>
</evidence>
<organism evidence="12 13">
    <name type="scientific">Marilutibacter chinensis</name>
    <dbReference type="NCBI Taxonomy" id="2912247"/>
    <lineage>
        <taxon>Bacteria</taxon>
        <taxon>Pseudomonadati</taxon>
        <taxon>Pseudomonadota</taxon>
        <taxon>Gammaproteobacteria</taxon>
        <taxon>Lysobacterales</taxon>
        <taxon>Lysobacteraceae</taxon>
        <taxon>Marilutibacter</taxon>
    </lineage>
</organism>
<keyword evidence="2" id="KW-0378">Hydrolase</keyword>
<keyword evidence="4" id="KW-0007">Acetylation</keyword>
<dbReference type="PANTHER" id="PTHR42776">
    <property type="entry name" value="SERINE PEPTIDASE S9 FAMILY MEMBER"/>
    <property type="match status" value="1"/>
</dbReference>
<dbReference type="EMBL" id="JAKJPO010000003">
    <property type="protein sequence ID" value="MCF7221443.1"/>
    <property type="molecule type" value="Genomic_DNA"/>
</dbReference>
<evidence type="ECO:0000256" key="9">
    <source>
        <dbReference type="SAM" id="SignalP"/>
    </source>
</evidence>
<evidence type="ECO:0000256" key="4">
    <source>
        <dbReference type="ARBA" id="ARBA00022990"/>
    </source>
</evidence>
<sequence length="674" mass="73797">MPVLRRLPLAVTLALLLPLAACQPSSPSSEATAPAAAEAESTIERPSRQYSIEEFVESLGVGGASFSPDESRILFSSNKAGVWNAYTMPVSGGDWTAVTDSTTDNSYAVAYFPEDERVLITRDNDGDELDHLFVIDKDGGETDLTPGDKLKADFVGFSHDGAHFFVITNERDPRFFDLYRYATDGYGRERVYTNDEGLQPAEVSPDGKWLALEKANSTNDSDLFVVALGGDGEPVKVSEHEGQARFGAQAFSPDGQWLYYTANDSGEFSELRRVNLESWEHEPVRKADWDIVDATLSHDGTYLAVGINEDGSFKLRLFKADSGEEVRLPALPAGELRNLRIARSEKRMAFYLNGDRQPNDLYVLDLDGSEPRQLTTSLNPEIDPADLVDSSVVRFKSFDGMEIPNILWKPHQASADNKLPALVWVHGGPGGQTTRAHSPTIQYLVNHGYVVLGINNRGSSGYGKTFFAADDGKHGREPLWDTIEAKKYLQSLDYVDPDRIGIIGGSYGGYMVLSALAFKPGEFKVGVDIFGVANWIRTLESIPPYWESFREALYQEVGNPETQREFLTETSPLFHADRIDVPLMVLQGANDPRVIKPESDDIVAAVKENGVPVEYVVFDDEGHGFSKNKNRIEGYGRILAFLDTYLKGDGTPSAGTGTPATPAATAEAAPPAGG</sequence>
<dbReference type="PROSITE" id="PS00210">
    <property type="entry name" value="HEMOCYANIN_2"/>
    <property type="match status" value="1"/>
</dbReference>
<dbReference type="PANTHER" id="PTHR42776:SF27">
    <property type="entry name" value="DIPEPTIDYL PEPTIDASE FAMILY MEMBER 6"/>
    <property type="match status" value="1"/>
</dbReference>
<comment type="caution">
    <text evidence="12">The sequence shown here is derived from an EMBL/GenBank/DDBJ whole genome shotgun (WGS) entry which is preliminary data.</text>
</comment>
<accession>A0ABS9HS00</accession>
<dbReference type="InterPro" id="IPR001375">
    <property type="entry name" value="Peptidase_S9_cat"/>
</dbReference>
<comment type="function">
    <text evidence="7">This enzyme catalyzes the hydrolysis of the N-terminal peptide bond of an N-acetylated peptide to generate an N-acetylated amino acid and a peptide with a free N-terminus. It preferentially cleaves off Ac-Ala, Ac-Met and Ac-Ser. Also, involved in the degradation of oxidized and glycated proteins.</text>
</comment>
<evidence type="ECO:0000259" key="11">
    <source>
        <dbReference type="Pfam" id="PF02897"/>
    </source>
</evidence>
<keyword evidence="3" id="KW-0720">Serine protease</keyword>
<proteinExistence type="inferred from homology"/>
<evidence type="ECO:0000256" key="6">
    <source>
        <dbReference type="ARBA" id="ARBA00032596"/>
    </source>
</evidence>
<evidence type="ECO:0000256" key="5">
    <source>
        <dbReference type="ARBA" id="ARBA00032284"/>
    </source>
</evidence>
<dbReference type="Gene3D" id="3.40.50.1820">
    <property type="entry name" value="alpha/beta hydrolase"/>
    <property type="match status" value="1"/>
</dbReference>
<dbReference type="SUPFAM" id="SSF69322">
    <property type="entry name" value="Tricorn protease domain 2"/>
    <property type="match status" value="1"/>
</dbReference>
<dbReference type="InterPro" id="IPR013788">
    <property type="entry name" value="Hemocyanin/hexamerin"/>
</dbReference>
<evidence type="ECO:0000256" key="3">
    <source>
        <dbReference type="ARBA" id="ARBA00022825"/>
    </source>
</evidence>
<dbReference type="InterPro" id="IPR002471">
    <property type="entry name" value="Pept_S9_AS"/>
</dbReference>